<feature type="region of interest" description="Disordered" evidence="1">
    <location>
        <begin position="328"/>
        <end position="356"/>
    </location>
</feature>
<gene>
    <name evidence="2" type="ORF">PG996_000531</name>
</gene>
<feature type="compositionally biased region" description="Low complexity" evidence="1">
    <location>
        <begin position="343"/>
        <end position="352"/>
    </location>
</feature>
<keyword evidence="3" id="KW-1185">Reference proteome</keyword>
<dbReference type="EMBL" id="JAQQWM010000001">
    <property type="protein sequence ID" value="KAK8081750.1"/>
    <property type="molecule type" value="Genomic_DNA"/>
</dbReference>
<dbReference type="InterPro" id="IPR038883">
    <property type="entry name" value="AN11006-like"/>
</dbReference>
<evidence type="ECO:0000256" key="1">
    <source>
        <dbReference type="SAM" id="MobiDB-lite"/>
    </source>
</evidence>
<organism evidence="2 3">
    <name type="scientific">Apiospora saccharicola</name>
    <dbReference type="NCBI Taxonomy" id="335842"/>
    <lineage>
        <taxon>Eukaryota</taxon>
        <taxon>Fungi</taxon>
        <taxon>Dikarya</taxon>
        <taxon>Ascomycota</taxon>
        <taxon>Pezizomycotina</taxon>
        <taxon>Sordariomycetes</taxon>
        <taxon>Xylariomycetidae</taxon>
        <taxon>Amphisphaeriales</taxon>
        <taxon>Apiosporaceae</taxon>
        <taxon>Apiospora</taxon>
    </lineage>
</organism>
<feature type="compositionally biased region" description="Basic residues" evidence="1">
    <location>
        <begin position="813"/>
        <end position="823"/>
    </location>
</feature>
<proteinExistence type="predicted"/>
<dbReference type="PANTHER" id="PTHR42085">
    <property type="entry name" value="F-BOX DOMAIN-CONTAINING PROTEIN"/>
    <property type="match status" value="1"/>
</dbReference>
<dbReference type="Proteomes" id="UP001446871">
    <property type="component" value="Unassembled WGS sequence"/>
</dbReference>
<comment type="caution">
    <text evidence="2">The sequence shown here is derived from an EMBL/GenBank/DDBJ whole genome shotgun (WGS) entry which is preliminary data.</text>
</comment>
<name>A0ABR1WE39_9PEZI</name>
<evidence type="ECO:0000313" key="2">
    <source>
        <dbReference type="EMBL" id="KAK8081750.1"/>
    </source>
</evidence>
<protein>
    <submittedName>
        <fullName evidence="2">Uncharacterized protein</fullName>
    </submittedName>
</protein>
<accession>A0ABR1WE39</accession>
<dbReference type="PANTHER" id="PTHR42085:SF1">
    <property type="entry name" value="F-BOX DOMAIN-CONTAINING PROTEIN"/>
    <property type="match status" value="1"/>
</dbReference>
<reference evidence="2 3" key="1">
    <citation type="submission" date="2023-01" db="EMBL/GenBank/DDBJ databases">
        <title>Analysis of 21 Apiospora genomes using comparative genomics revels a genus with tremendous synthesis potential of carbohydrate active enzymes and secondary metabolites.</title>
        <authorList>
            <person name="Sorensen T."/>
        </authorList>
    </citation>
    <scope>NUCLEOTIDE SEQUENCE [LARGE SCALE GENOMIC DNA]</scope>
    <source>
        <strain evidence="2 3">CBS 83171</strain>
    </source>
</reference>
<sequence>MPAISALDAPHPKKDVTQRNSGVSPFLRLPLELRIMIYEFAVYVDEPIRTQQAAKGSNNDEPSLLSIPTLHITFQWMANYWSQPDLEVIVGPQMETVELQGNIAERARQQFGIEISRIEAAMVSRRESLDDSQNTVTVTDEKVKKSIAGAGLYFPGEERVNQDQFNSDIGAVSSRTRHRCNKANLNESYGTVERNTGKYDSEGLLIGDFCIHDVRLVDSGIECEISEFIYDHNFDRVEKDDSKSWEPLHTVATNEGIEDLERIYRNKLALSAFDGRVIQNLPAPRDITLVTDAFRDSNGRAGVWNAYRYRWTRLQERYEAQMNKLALENNEEPSVEEEKKTSTKTSKQNVTQRNAGSSPLLKLPLEARLMIYEFAVEVDEPINPIQLGDGSNKFKWDGRPGFRKPSSNLTVTELARTCRMVYHDLEAKPVFYRTNTFRFTDRDDLHSFLAAITPARRGSIRRMEVVHYNGPYSWNDYGKVMPLLLQCHDLRQLSFQAENEWGGYMFPFHFDPIPTLRVDLDHCLEVITGTSYDDPNFIMNVPGFQLVLSHTLEEDVMYNRPREAISITIGPDWDNLELQGTLAERVRQHFAVQITKIGEAMAPRKVFLNKHDIAKTVNNEQLNKCIGASGVHFAGEERVHLNRLDSDIGSISSRTRHRCNTANLNASTGRIERPVGNYDPEGVLVTYFTVHDIRRIDSGIECKIRAGSNERESWEPLHTLMTFWGLQQLQRFYRKHMTTDAAFEKVAQNLPPPRDIANFVIPHNAEEGREQKRQVVYQREWAKLQAKYDARIERLASKDSQKASQAQNTAEKTKKKATKKTTKKTLESHTRG</sequence>
<evidence type="ECO:0000313" key="3">
    <source>
        <dbReference type="Proteomes" id="UP001446871"/>
    </source>
</evidence>
<feature type="region of interest" description="Disordered" evidence="1">
    <location>
        <begin position="796"/>
        <end position="832"/>
    </location>
</feature>